<reference evidence="12 13" key="1">
    <citation type="submission" date="2020-10" db="EMBL/GenBank/DDBJ databases">
        <title>Mucilaginibacter mali sp. nov., isolated from rhizosphere soil of apple orchard.</title>
        <authorList>
            <person name="Lee J.-S."/>
            <person name="Kim H.S."/>
            <person name="Kim J.-S."/>
        </authorList>
    </citation>
    <scope>NUCLEOTIDE SEQUENCE [LARGE SCALE GENOMIC DNA]</scope>
    <source>
        <strain evidence="12 13">KCTC 23157</strain>
    </source>
</reference>
<sequence length="281" mass="31021">MLISEFDLYKREWLSLVFKNRNQQYGAYELRSHYGSTMVRAMAITFFSVAAFGITETVISRSKPIEPGPDLVRVVPVTLPDDKVYKMPEKHKEAAKPKQEVKQQPPAAAKPVSTQNINYKPVEDNKVTEDPKPVDPNIASGTVDLKVEGSPVGTNAPLVTEGVKGGTGTGEDNGEKGINEVQVMPEPVGGVNAWSKFLQKNLRYPIMAQEAGASGKVFMSFIIEKDGHLSDITVMRKVGYGFDEEATRVLKIAPAWKPGMQNGQPVRVRYTIPINFQLTDQ</sequence>
<evidence type="ECO:0000313" key="12">
    <source>
        <dbReference type="EMBL" id="MBE9666257.1"/>
    </source>
</evidence>
<name>A0ABR9XFU6_9SPHI</name>
<dbReference type="RefSeq" id="WP_194105626.1">
    <property type="nucleotide sequence ID" value="NZ_JADFFM010000001.1"/>
</dbReference>
<keyword evidence="7" id="KW-0653">Protein transport</keyword>
<dbReference type="InterPro" id="IPR051045">
    <property type="entry name" value="TonB-dependent_transducer"/>
</dbReference>
<keyword evidence="9" id="KW-0472">Membrane</keyword>
<organism evidence="12 13">
    <name type="scientific">Mucilaginibacter boryungensis</name>
    <dbReference type="NCBI Taxonomy" id="768480"/>
    <lineage>
        <taxon>Bacteria</taxon>
        <taxon>Pseudomonadati</taxon>
        <taxon>Bacteroidota</taxon>
        <taxon>Sphingobacteriia</taxon>
        <taxon>Sphingobacteriales</taxon>
        <taxon>Sphingobacteriaceae</taxon>
        <taxon>Mucilaginibacter</taxon>
    </lineage>
</organism>
<keyword evidence="3" id="KW-0813">Transport</keyword>
<evidence type="ECO:0000256" key="7">
    <source>
        <dbReference type="ARBA" id="ARBA00022927"/>
    </source>
</evidence>
<evidence type="ECO:0000256" key="2">
    <source>
        <dbReference type="ARBA" id="ARBA00006555"/>
    </source>
</evidence>
<dbReference type="NCBIfam" id="TIGR01352">
    <property type="entry name" value="tonB_Cterm"/>
    <property type="match status" value="1"/>
</dbReference>
<keyword evidence="6" id="KW-0812">Transmembrane</keyword>
<dbReference type="Proteomes" id="UP000632774">
    <property type="component" value="Unassembled WGS sequence"/>
</dbReference>
<dbReference type="InterPro" id="IPR003538">
    <property type="entry name" value="TonB"/>
</dbReference>
<feature type="compositionally biased region" description="Basic and acidic residues" evidence="10">
    <location>
        <begin position="121"/>
        <end position="133"/>
    </location>
</feature>
<dbReference type="SUPFAM" id="SSF74653">
    <property type="entry name" value="TolA/TonB C-terminal domain"/>
    <property type="match status" value="1"/>
</dbReference>
<feature type="domain" description="TonB C-terminal" evidence="11">
    <location>
        <begin position="189"/>
        <end position="281"/>
    </location>
</feature>
<evidence type="ECO:0000256" key="1">
    <source>
        <dbReference type="ARBA" id="ARBA00004383"/>
    </source>
</evidence>
<dbReference type="PANTHER" id="PTHR33446:SF2">
    <property type="entry name" value="PROTEIN TONB"/>
    <property type="match status" value="1"/>
</dbReference>
<evidence type="ECO:0000256" key="10">
    <source>
        <dbReference type="SAM" id="MobiDB-lite"/>
    </source>
</evidence>
<gene>
    <name evidence="12" type="ORF">IRJ18_07785</name>
</gene>
<evidence type="ECO:0000256" key="3">
    <source>
        <dbReference type="ARBA" id="ARBA00022448"/>
    </source>
</evidence>
<comment type="caution">
    <text evidence="12">The sequence shown here is derived from an EMBL/GenBank/DDBJ whole genome shotgun (WGS) entry which is preliminary data.</text>
</comment>
<proteinExistence type="inferred from homology"/>
<keyword evidence="5" id="KW-0997">Cell inner membrane</keyword>
<accession>A0ABR9XFU6</accession>
<keyword evidence="4" id="KW-1003">Cell membrane</keyword>
<evidence type="ECO:0000313" key="13">
    <source>
        <dbReference type="Proteomes" id="UP000632774"/>
    </source>
</evidence>
<evidence type="ECO:0000256" key="4">
    <source>
        <dbReference type="ARBA" id="ARBA00022475"/>
    </source>
</evidence>
<feature type="region of interest" description="Disordered" evidence="10">
    <location>
        <begin position="88"/>
        <end position="176"/>
    </location>
</feature>
<keyword evidence="13" id="KW-1185">Reference proteome</keyword>
<evidence type="ECO:0000256" key="6">
    <source>
        <dbReference type="ARBA" id="ARBA00022692"/>
    </source>
</evidence>
<dbReference type="Pfam" id="PF03544">
    <property type="entry name" value="TonB_C"/>
    <property type="match status" value="1"/>
</dbReference>
<evidence type="ECO:0000256" key="5">
    <source>
        <dbReference type="ARBA" id="ARBA00022519"/>
    </source>
</evidence>
<comment type="subcellular location">
    <subcellularLocation>
        <location evidence="1">Cell inner membrane</location>
        <topology evidence="1">Single-pass membrane protein</topology>
        <orientation evidence="1">Periplasmic side</orientation>
    </subcellularLocation>
</comment>
<dbReference type="PROSITE" id="PS52015">
    <property type="entry name" value="TONB_CTD"/>
    <property type="match status" value="1"/>
</dbReference>
<dbReference type="InterPro" id="IPR006260">
    <property type="entry name" value="TonB/TolA_C"/>
</dbReference>
<dbReference type="Gene3D" id="3.30.1150.10">
    <property type="match status" value="1"/>
</dbReference>
<evidence type="ECO:0000256" key="9">
    <source>
        <dbReference type="ARBA" id="ARBA00023136"/>
    </source>
</evidence>
<evidence type="ECO:0000256" key="8">
    <source>
        <dbReference type="ARBA" id="ARBA00022989"/>
    </source>
</evidence>
<keyword evidence="8" id="KW-1133">Transmembrane helix</keyword>
<dbReference type="InterPro" id="IPR037682">
    <property type="entry name" value="TonB_C"/>
</dbReference>
<dbReference type="PANTHER" id="PTHR33446">
    <property type="entry name" value="PROTEIN TONB-RELATED"/>
    <property type="match status" value="1"/>
</dbReference>
<evidence type="ECO:0000259" key="11">
    <source>
        <dbReference type="PROSITE" id="PS52015"/>
    </source>
</evidence>
<comment type="similarity">
    <text evidence="2">Belongs to the TonB family.</text>
</comment>
<dbReference type="EMBL" id="JADFFM010000001">
    <property type="protein sequence ID" value="MBE9666257.1"/>
    <property type="molecule type" value="Genomic_DNA"/>
</dbReference>
<dbReference type="PRINTS" id="PR01374">
    <property type="entry name" value="TONBPROTEIN"/>
</dbReference>
<feature type="compositionally biased region" description="Basic and acidic residues" evidence="10">
    <location>
        <begin position="88"/>
        <end position="101"/>
    </location>
</feature>
<protein>
    <submittedName>
        <fullName evidence="12">TonB family protein</fullName>
    </submittedName>
</protein>